<dbReference type="EMBL" id="CAIJ01000010">
    <property type="protein sequence ID" value="CCI00666.1"/>
    <property type="molecule type" value="Genomic_DNA"/>
</dbReference>
<feature type="domain" description="GUN4-like" evidence="1">
    <location>
        <begin position="29"/>
        <end position="151"/>
    </location>
</feature>
<evidence type="ECO:0000259" key="1">
    <source>
        <dbReference type="Pfam" id="PF05419"/>
    </source>
</evidence>
<organism evidence="2 3">
    <name type="scientific">Microcystis aeruginosa PCC 9443</name>
    <dbReference type="NCBI Taxonomy" id="1160281"/>
    <lineage>
        <taxon>Bacteria</taxon>
        <taxon>Bacillati</taxon>
        <taxon>Cyanobacteriota</taxon>
        <taxon>Cyanophyceae</taxon>
        <taxon>Oscillatoriophycideae</taxon>
        <taxon>Chroococcales</taxon>
        <taxon>Microcystaceae</taxon>
        <taxon>Microcystis</taxon>
    </lineage>
</organism>
<evidence type="ECO:0000313" key="3">
    <source>
        <dbReference type="Proteomes" id="UP000003480"/>
    </source>
</evidence>
<dbReference type="GO" id="GO:0030288">
    <property type="term" value="C:outer membrane-bounded periplasmic space"/>
    <property type="evidence" value="ECO:0007669"/>
    <property type="project" value="TreeGrafter"/>
</dbReference>
<dbReference type="AlphaFoldDB" id="I4FYA5"/>
<dbReference type="PANTHER" id="PTHR34800:SF1">
    <property type="entry name" value="TETRAPYRROLE-BINDING PROTEIN, CHLOROPLASTIC"/>
    <property type="match status" value="1"/>
</dbReference>
<dbReference type="HOGENOM" id="CLU_067449_3_0_3"/>
<evidence type="ECO:0000313" key="2">
    <source>
        <dbReference type="EMBL" id="CCI00666.1"/>
    </source>
</evidence>
<dbReference type="InterPro" id="IPR008629">
    <property type="entry name" value="GUN4-like"/>
</dbReference>
<reference evidence="2 3" key="1">
    <citation type="submission" date="2012-04" db="EMBL/GenBank/DDBJ databases">
        <authorList>
            <person name="Genoscope - CEA"/>
        </authorList>
    </citation>
    <scope>NUCLEOTIDE SEQUENCE [LARGE SCALE GENOMIC DNA]</scope>
    <source>
        <strain evidence="2 3">9443</strain>
    </source>
</reference>
<dbReference type="CDD" id="cd16383">
    <property type="entry name" value="GUN4"/>
    <property type="match status" value="1"/>
</dbReference>
<accession>I4FYA5</accession>
<gene>
    <name evidence="2" type="ORF">MICAC_1070001</name>
</gene>
<proteinExistence type="predicted"/>
<comment type="caution">
    <text evidence="2">The sequence shown here is derived from an EMBL/GenBank/DDBJ whole genome shotgun (WGS) entry which is preliminary data.</text>
</comment>
<dbReference type="Gene3D" id="1.25.40.620">
    <property type="match status" value="1"/>
</dbReference>
<dbReference type="Proteomes" id="UP000003480">
    <property type="component" value="Unassembled WGS sequence"/>
</dbReference>
<dbReference type="InterPro" id="IPR037215">
    <property type="entry name" value="GUN4-like_sf"/>
</dbReference>
<protein>
    <submittedName>
        <fullName evidence="2">Genome sequencing data, contig C250</fullName>
    </submittedName>
</protein>
<sequence length="164" mass="18185">MPILPWRRGGIEALQALGLNGISYATYSQIANQKTWDLMLAAAKREKEGWIDSKSAEKFSCEDLRMIDREWLDASGGQFGFSVQLSIYKQTGNSIGGYNEQAYARFGDAVGWRVNGNWKTYSNLTWSTNAPSSAPKGHLPGMTIGWGIWWWGDGLVGNLSRCGL</sequence>
<dbReference type="Gene3D" id="1.10.10.1770">
    <property type="entry name" value="Gun4-like"/>
    <property type="match status" value="1"/>
</dbReference>
<dbReference type="PANTHER" id="PTHR34800">
    <property type="entry name" value="TETRAPYRROLE-BINDING PROTEIN, CHLOROPLASTIC"/>
    <property type="match status" value="1"/>
</dbReference>
<dbReference type="GO" id="GO:0046906">
    <property type="term" value="F:tetrapyrrole binding"/>
    <property type="evidence" value="ECO:0007669"/>
    <property type="project" value="TreeGrafter"/>
</dbReference>
<dbReference type="SUPFAM" id="SSF140869">
    <property type="entry name" value="GUN4-like"/>
    <property type="match status" value="1"/>
</dbReference>
<name>I4FYA5_MICAE</name>
<dbReference type="RefSeq" id="WP_002765617.1">
    <property type="nucleotide sequence ID" value="NZ_HE972941.1"/>
</dbReference>
<dbReference type="Pfam" id="PF05419">
    <property type="entry name" value="GUN4"/>
    <property type="match status" value="1"/>
</dbReference>